<dbReference type="Proteomes" id="UP001210130">
    <property type="component" value="Chromosome"/>
</dbReference>
<name>A0AAJ5UDW9_9ENTR</name>
<dbReference type="REBASE" id="686036">
    <property type="entry name" value="Rel01CMcrBCP"/>
</dbReference>
<dbReference type="AlphaFoldDB" id="A0AAJ5UDW9"/>
<keyword evidence="1" id="KW-0255">Endonuclease</keyword>
<evidence type="ECO:0000313" key="1">
    <source>
        <dbReference type="EMBL" id="WBW60784.1"/>
    </source>
</evidence>
<keyword evidence="1" id="KW-0378">Hydrolase</keyword>
<evidence type="ECO:0000313" key="2">
    <source>
        <dbReference type="Proteomes" id="UP001210130"/>
    </source>
</evidence>
<accession>A0AAJ5UDW9</accession>
<organism evidence="1 2">
    <name type="scientific">Klebsiella electrica</name>
    <dbReference type="NCBI Taxonomy" id="1259973"/>
    <lineage>
        <taxon>Bacteria</taxon>
        <taxon>Pseudomonadati</taxon>
        <taxon>Pseudomonadota</taxon>
        <taxon>Gammaproteobacteria</taxon>
        <taxon>Enterobacterales</taxon>
        <taxon>Enterobacteriaceae</taxon>
        <taxon>Klebsiella/Raoultella group</taxon>
        <taxon>Klebsiella</taxon>
    </lineage>
</organism>
<keyword evidence="2" id="KW-1185">Reference proteome</keyword>
<reference evidence="1 2" key="1">
    <citation type="journal article" date="2023" name="Microbiol. Resour. Announc.">
        <title>Complete Genome Sequence of the First Colistin-Resistant Raoultella electrica Strain.</title>
        <authorList>
            <person name="Aldeia C."/>
            <person name="Campos-Madueno E.I."/>
            <person name="Sendi P."/>
            <person name="Endimiani A."/>
        </authorList>
    </citation>
    <scope>NUCLEOTIDE SEQUENCE [LARGE SCALE GENOMIC DNA]</scope>
    <source>
        <strain evidence="1 2">S2-IND-01-C</strain>
    </source>
</reference>
<gene>
    <name evidence="1" type="ORF">OR613_22825</name>
</gene>
<sequence length="448" mass="51982">MAGSTHSIFEYGYLVSEEDRGKFADAEPLPTAAFRWLEQRCLKDNEGEDQRLLSLRAIGGVKVIQVKNYVGIIALPQQRLIEVLPKTGKKQDKPLEARQRLLMMLTTLKDFRHIETTAASIMTSRMTLMDIFIQQFITSMEAIVRKGLKHDYLRQQDNLPWLKGKLLISEQLKKNSVRRDRFYVEYDEYRVERPENRLLKTAIDKVYSYATNPQLLRALNRLQALFEPIPEVDNIDIAFRQIHLDRHMQHYEKALNWAKLILQGNSPHCMQGHTEAISLLFPMEAVFEAFVTTWFRQHYHAHWQVKPQSRSHYLARYDTSSMFQLRPDIWLIPHDNSEKSSIICDMKWKLVEATNSKFNLAQSDLYQMLAYGVNHLQGAGDMLLIYPHHAGFSVPLEHPFEFNHSGGKTLRLWVVPFEVGTSLRTSRLLMPAKFSLTDSGPLSILSLQ</sequence>
<protein>
    <submittedName>
        <fullName evidence="1">Restriction endonuclease</fullName>
    </submittedName>
</protein>
<dbReference type="InterPro" id="IPR019292">
    <property type="entry name" value="McrC"/>
</dbReference>
<dbReference type="PANTHER" id="PTHR38733">
    <property type="entry name" value="PROTEIN MCRC"/>
    <property type="match status" value="1"/>
</dbReference>
<keyword evidence="1" id="KW-0540">Nuclease</keyword>
<proteinExistence type="predicted"/>
<dbReference type="PANTHER" id="PTHR38733:SF1">
    <property type="entry name" value="TYPE IV METHYL-DIRECTED RESTRICTION ENZYME ECOKMCRBC"/>
    <property type="match status" value="1"/>
</dbReference>
<dbReference type="EMBL" id="CP112887">
    <property type="protein sequence ID" value="WBW60784.1"/>
    <property type="molecule type" value="Genomic_DNA"/>
</dbReference>
<dbReference type="Pfam" id="PF10117">
    <property type="entry name" value="McrBC"/>
    <property type="match status" value="1"/>
</dbReference>
<dbReference type="GO" id="GO:0004519">
    <property type="term" value="F:endonuclease activity"/>
    <property type="evidence" value="ECO:0007669"/>
    <property type="project" value="UniProtKB-KW"/>
</dbReference>